<dbReference type="GO" id="GO:0016832">
    <property type="term" value="F:aldehyde-lyase activity"/>
    <property type="evidence" value="ECO:0007669"/>
    <property type="project" value="TreeGrafter"/>
</dbReference>
<dbReference type="PANTHER" id="PTHR30502:SF0">
    <property type="entry name" value="PHOSPHOENOLPYRUVATE CARBOXYLASE FAMILY PROTEIN"/>
    <property type="match status" value="1"/>
</dbReference>
<keyword evidence="3" id="KW-0456">Lyase</keyword>
<evidence type="ECO:0000256" key="3">
    <source>
        <dbReference type="ARBA" id="ARBA00023239"/>
    </source>
</evidence>
<comment type="similarity">
    <text evidence="1">Belongs to the HpcH/HpaI aldolase family.</text>
</comment>
<evidence type="ECO:0000256" key="1">
    <source>
        <dbReference type="ARBA" id="ARBA00005568"/>
    </source>
</evidence>
<protein>
    <recommendedName>
        <fullName evidence="4">HpcH/HpaI aldolase/citrate lyase domain-containing protein</fullName>
    </recommendedName>
</protein>
<dbReference type="GO" id="GO:0005737">
    <property type="term" value="C:cytoplasm"/>
    <property type="evidence" value="ECO:0007669"/>
    <property type="project" value="TreeGrafter"/>
</dbReference>
<dbReference type="RefSeq" id="WP_111902806.1">
    <property type="nucleotide sequence ID" value="NZ_QLNP01000062.1"/>
</dbReference>
<dbReference type="EMBL" id="QLNP01000062">
    <property type="protein sequence ID" value="RAM38337.1"/>
    <property type="molecule type" value="Genomic_DNA"/>
</dbReference>
<organism evidence="5 6">
    <name type="scientific">Arthrobacter globiformis</name>
    <dbReference type="NCBI Taxonomy" id="1665"/>
    <lineage>
        <taxon>Bacteria</taxon>
        <taxon>Bacillati</taxon>
        <taxon>Actinomycetota</taxon>
        <taxon>Actinomycetes</taxon>
        <taxon>Micrococcales</taxon>
        <taxon>Micrococcaceae</taxon>
        <taxon>Arthrobacter</taxon>
    </lineage>
</organism>
<dbReference type="InterPro" id="IPR040442">
    <property type="entry name" value="Pyrv_kinase-like_dom_sf"/>
</dbReference>
<dbReference type="Gene3D" id="3.20.20.60">
    <property type="entry name" value="Phosphoenolpyruvate-binding domains"/>
    <property type="match status" value="1"/>
</dbReference>
<evidence type="ECO:0000256" key="2">
    <source>
        <dbReference type="ARBA" id="ARBA00022723"/>
    </source>
</evidence>
<dbReference type="SUPFAM" id="SSF51621">
    <property type="entry name" value="Phosphoenolpyruvate/pyruvate domain"/>
    <property type="match status" value="1"/>
</dbReference>
<dbReference type="GO" id="GO:0046872">
    <property type="term" value="F:metal ion binding"/>
    <property type="evidence" value="ECO:0007669"/>
    <property type="project" value="UniProtKB-KW"/>
</dbReference>
<evidence type="ECO:0000259" key="4">
    <source>
        <dbReference type="Pfam" id="PF03328"/>
    </source>
</evidence>
<accession>A0A328HIC4</accession>
<comment type="caution">
    <text evidence="5">The sequence shown here is derived from an EMBL/GenBank/DDBJ whole genome shotgun (WGS) entry which is preliminary data.</text>
</comment>
<dbReference type="AlphaFoldDB" id="A0A328HIC4"/>
<dbReference type="InterPro" id="IPR015813">
    <property type="entry name" value="Pyrv/PenolPyrv_kinase-like_dom"/>
</dbReference>
<dbReference type="PANTHER" id="PTHR30502">
    <property type="entry name" value="2-KETO-3-DEOXY-L-RHAMNONATE ALDOLASE"/>
    <property type="match status" value="1"/>
</dbReference>
<feature type="domain" description="HpcH/HpaI aldolase/citrate lyase" evidence="4">
    <location>
        <begin position="12"/>
        <end position="210"/>
    </location>
</feature>
<gene>
    <name evidence="5" type="ORF">DBZ45_04840</name>
</gene>
<reference evidence="5 6" key="1">
    <citation type="submission" date="2018-04" db="EMBL/GenBank/DDBJ databases">
        <title>Bacteria isolated from cave deposits of Manipur.</title>
        <authorList>
            <person name="Sahoo D."/>
            <person name="Sarangthem I."/>
            <person name="Nandeibam J."/>
        </authorList>
    </citation>
    <scope>NUCLEOTIDE SEQUENCE [LARGE SCALE GENOMIC DNA]</scope>
    <source>
        <strain evidence="6">mrc11</strain>
    </source>
</reference>
<dbReference type="OrthoDB" id="3353438at2"/>
<keyword evidence="2" id="KW-0479">Metal-binding</keyword>
<sequence length="254" mass="26301">MRGVLRAAPLVGTFVNMPHPASVEILGRAGFKAVCLDAEHSIYDLKDISEGIRAAEGAGSVPLVRVPGSGPLISQVLDAGAAGVIIPRVSSADEARSAVSFALYPPLGGRGVGLSRTSRYGAEAGYAPDPDDHSYVIVQIETAAGLANLDAICMVEGVDMIMVGPYDLAASMGEEIWSETHTATVREILSRTKAHGLATALFVTSPEQMAEFSGLNVGLFLLSADVLMLAQGAGVLAEAAATHLPNYRKTTGGK</sequence>
<evidence type="ECO:0000313" key="5">
    <source>
        <dbReference type="EMBL" id="RAM38337.1"/>
    </source>
</evidence>
<dbReference type="Proteomes" id="UP000249166">
    <property type="component" value="Unassembled WGS sequence"/>
</dbReference>
<dbReference type="Pfam" id="PF03328">
    <property type="entry name" value="HpcH_HpaI"/>
    <property type="match status" value="1"/>
</dbReference>
<name>A0A328HIC4_ARTGO</name>
<proteinExistence type="inferred from homology"/>
<dbReference type="InterPro" id="IPR050251">
    <property type="entry name" value="HpcH-HpaI_aldolase"/>
</dbReference>
<evidence type="ECO:0000313" key="6">
    <source>
        <dbReference type="Proteomes" id="UP000249166"/>
    </source>
</evidence>
<dbReference type="InterPro" id="IPR005000">
    <property type="entry name" value="Aldolase/citrate-lyase_domain"/>
</dbReference>